<dbReference type="Proteomes" id="UP000198807">
    <property type="component" value="Unassembled WGS sequence"/>
</dbReference>
<accession>A0A1H7KMD5</accession>
<feature type="signal peptide" evidence="2">
    <location>
        <begin position="1"/>
        <end position="22"/>
    </location>
</feature>
<gene>
    <name evidence="3" type="ORF">SAMN04488129_10540</name>
</gene>
<feature type="chain" id="PRO_5011530982" evidence="2">
    <location>
        <begin position="23"/>
        <end position="183"/>
    </location>
</feature>
<feature type="compositionally biased region" description="Low complexity" evidence="1">
    <location>
        <begin position="170"/>
        <end position="183"/>
    </location>
</feature>
<evidence type="ECO:0000256" key="1">
    <source>
        <dbReference type="SAM" id="MobiDB-lite"/>
    </source>
</evidence>
<keyword evidence="2" id="KW-0732">Signal</keyword>
<dbReference type="AlphaFoldDB" id="A0A1H7KMD5"/>
<evidence type="ECO:0000313" key="4">
    <source>
        <dbReference type="Proteomes" id="UP000198807"/>
    </source>
</evidence>
<evidence type="ECO:0000256" key="2">
    <source>
        <dbReference type="SAM" id="SignalP"/>
    </source>
</evidence>
<evidence type="ECO:0000313" key="3">
    <source>
        <dbReference type="EMBL" id="SEK87690.1"/>
    </source>
</evidence>
<protein>
    <submittedName>
        <fullName evidence="3">Uncharacterized protein</fullName>
    </submittedName>
</protein>
<dbReference type="EMBL" id="FOBC01000005">
    <property type="protein sequence ID" value="SEK87690.1"/>
    <property type="molecule type" value="Genomic_DNA"/>
</dbReference>
<feature type="region of interest" description="Disordered" evidence="1">
    <location>
        <begin position="150"/>
        <end position="183"/>
    </location>
</feature>
<dbReference type="STRING" id="650850.SAMN04488129_10540"/>
<reference evidence="4" key="1">
    <citation type="submission" date="2016-10" db="EMBL/GenBank/DDBJ databases">
        <authorList>
            <person name="Varghese N."/>
            <person name="Submissions S."/>
        </authorList>
    </citation>
    <scope>NUCLEOTIDE SEQUENCE [LARGE SCALE GENOMIC DNA]</scope>
    <source>
        <strain evidence="4">CGMCC 1.9150</strain>
    </source>
</reference>
<sequence length="183" mass="19708">MIKTHASLMIAAVLAMPPLAMSDTLELPADATVNVQVIDELTLSEQTPERNDLLIHPVADGDASHTLPEYCVLIGDARIDDERIRLTTQSLTCIETDGSESEIYSGEISAAAYDSDGDFGLAACQNGTCRLTREQTFQLRLASDLAIEQQDNPAAEINEQRRQAEGEGVANPIPADAPNPDDD</sequence>
<proteinExistence type="predicted"/>
<dbReference type="RefSeq" id="WP_089711297.1">
    <property type="nucleotide sequence ID" value="NZ_FOBC01000005.1"/>
</dbReference>
<name>A0A1H7KMD5_9GAMM</name>
<dbReference type="OrthoDB" id="6118120at2"/>
<keyword evidence="4" id="KW-1185">Reference proteome</keyword>
<organism evidence="3 4">
    <name type="scientific">Halomonas daqiaonensis</name>
    <dbReference type="NCBI Taxonomy" id="650850"/>
    <lineage>
        <taxon>Bacteria</taxon>
        <taxon>Pseudomonadati</taxon>
        <taxon>Pseudomonadota</taxon>
        <taxon>Gammaproteobacteria</taxon>
        <taxon>Oceanospirillales</taxon>
        <taxon>Halomonadaceae</taxon>
        <taxon>Halomonas</taxon>
    </lineage>
</organism>